<evidence type="ECO:0000313" key="3">
    <source>
        <dbReference type="Proteomes" id="UP000059074"/>
    </source>
</evidence>
<dbReference type="AlphaFoldDB" id="A0A109BB50"/>
<name>A0A109BB50_HYPSL</name>
<gene>
    <name evidence="2" type="ORF">APY04_2769</name>
</gene>
<evidence type="ECO:0000313" key="2">
    <source>
        <dbReference type="EMBL" id="KWT65531.1"/>
    </source>
</evidence>
<dbReference type="Proteomes" id="UP000059074">
    <property type="component" value="Unassembled WGS sequence"/>
</dbReference>
<sequence>MLEVLRKIAGSSRPATAAQLRDALSQIDEAALVARVAAAEVDYKEALLSADERRIEHAETLLEGARRELARARTAKEVLAERAAEADAAEAAVAQAAERAEIEAEADAVAAELRKAYPAAARQIIRVLEKLQAAEERVAIYNDRKRPAGEALLATVEARAFSYPSQFYAPIFTVLRTSLQPCGGQGGWGAARRETKISGIPV</sequence>
<evidence type="ECO:0000256" key="1">
    <source>
        <dbReference type="SAM" id="Coils"/>
    </source>
</evidence>
<dbReference type="RefSeq" id="WP_068463436.1">
    <property type="nucleotide sequence ID" value="NZ_LMTR01000078.1"/>
</dbReference>
<accession>A0A109BB50</accession>
<dbReference type="OrthoDB" id="9890417at2"/>
<reference evidence="2 3" key="1">
    <citation type="submission" date="2015-10" db="EMBL/GenBank/DDBJ databases">
        <title>Transcriptomic analysis of a linuron degrading triple-species bacterial consortium.</title>
        <authorList>
            <person name="Albers P."/>
        </authorList>
    </citation>
    <scope>NUCLEOTIDE SEQUENCE [LARGE SCALE GENOMIC DNA]</scope>
    <source>
        <strain evidence="2 3">WDL6</strain>
    </source>
</reference>
<dbReference type="EMBL" id="LMTR01000078">
    <property type="protein sequence ID" value="KWT65531.1"/>
    <property type="molecule type" value="Genomic_DNA"/>
</dbReference>
<keyword evidence="3" id="KW-1185">Reference proteome</keyword>
<comment type="caution">
    <text evidence="2">The sequence shown here is derived from an EMBL/GenBank/DDBJ whole genome shotgun (WGS) entry which is preliminary data.</text>
</comment>
<feature type="coiled-coil region" evidence="1">
    <location>
        <begin position="48"/>
        <end position="99"/>
    </location>
</feature>
<organism evidence="2 3">
    <name type="scientific">Hyphomicrobium sulfonivorans</name>
    <dbReference type="NCBI Taxonomy" id="121290"/>
    <lineage>
        <taxon>Bacteria</taxon>
        <taxon>Pseudomonadati</taxon>
        <taxon>Pseudomonadota</taxon>
        <taxon>Alphaproteobacteria</taxon>
        <taxon>Hyphomicrobiales</taxon>
        <taxon>Hyphomicrobiaceae</taxon>
        <taxon>Hyphomicrobium</taxon>
    </lineage>
</organism>
<proteinExistence type="predicted"/>
<protein>
    <submittedName>
        <fullName evidence="2">Uncharacterized protein</fullName>
    </submittedName>
</protein>
<keyword evidence="1" id="KW-0175">Coiled coil</keyword>
<dbReference type="PATRIC" id="fig|121290.4.peg.58"/>